<dbReference type="AlphaFoldDB" id="A0AAP0F9E9"/>
<evidence type="ECO:0000313" key="3">
    <source>
        <dbReference type="Proteomes" id="UP001417504"/>
    </source>
</evidence>
<keyword evidence="3" id="KW-1185">Reference proteome</keyword>
<proteinExistence type="predicted"/>
<evidence type="ECO:0000313" key="2">
    <source>
        <dbReference type="EMBL" id="KAK9103074.1"/>
    </source>
</evidence>
<organism evidence="2 3">
    <name type="scientific">Stephania japonica</name>
    <dbReference type="NCBI Taxonomy" id="461633"/>
    <lineage>
        <taxon>Eukaryota</taxon>
        <taxon>Viridiplantae</taxon>
        <taxon>Streptophyta</taxon>
        <taxon>Embryophyta</taxon>
        <taxon>Tracheophyta</taxon>
        <taxon>Spermatophyta</taxon>
        <taxon>Magnoliopsida</taxon>
        <taxon>Ranunculales</taxon>
        <taxon>Menispermaceae</taxon>
        <taxon>Menispermoideae</taxon>
        <taxon>Cissampelideae</taxon>
        <taxon>Stephania</taxon>
    </lineage>
</organism>
<evidence type="ECO:0000256" key="1">
    <source>
        <dbReference type="SAM" id="MobiDB-lite"/>
    </source>
</evidence>
<reference evidence="2 3" key="1">
    <citation type="submission" date="2024-01" db="EMBL/GenBank/DDBJ databases">
        <title>Genome assemblies of Stephania.</title>
        <authorList>
            <person name="Yang L."/>
        </authorList>
    </citation>
    <scope>NUCLEOTIDE SEQUENCE [LARGE SCALE GENOMIC DNA]</scope>
    <source>
        <strain evidence="2">QJT</strain>
        <tissue evidence="2">Leaf</tissue>
    </source>
</reference>
<accession>A0AAP0F9E9</accession>
<gene>
    <name evidence="2" type="ORF">Sjap_020328</name>
</gene>
<comment type="caution">
    <text evidence="2">The sequence shown here is derived from an EMBL/GenBank/DDBJ whole genome shotgun (WGS) entry which is preliminary data.</text>
</comment>
<sequence length="138" mass="15491">MTSRANDFNQKRYWKAAQTIAVAAPAPKKHRCYHSSHQSSSLSNKDRPYYRHSRQLCLKSAATIAFMLTSIRNRHTGSAQLYGGHAIFSRTNDVTTTSQLFGSKTRSTRLKETLKDEVLLSQVFRGAGRVADLDGRTT</sequence>
<dbReference type="EMBL" id="JBBNAE010000008">
    <property type="protein sequence ID" value="KAK9103074.1"/>
    <property type="molecule type" value="Genomic_DNA"/>
</dbReference>
<dbReference type="Proteomes" id="UP001417504">
    <property type="component" value="Unassembled WGS sequence"/>
</dbReference>
<feature type="region of interest" description="Disordered" evidence="1">
    <location>
        <begin position="27"/>
        <end position="47"/>
    </location>
</feature>
<name>A0AAP0F9E9_9MAGN</name>
<protein>
    <submittedName>
        <fullName evidence="2">Uncharacterized protein</fullName>
    </submittedName>
</protein>